<feature type="transmembrane region" description="Helical" evidence="2">
    <location>
        <begin position="6"/>
        <end position="24"/>
    </location>
</feature>
<name>A0A8S5VF72_9CAUD</name>
<evidence type="ECO:0000256" key="1">
    <source>
        <dbReference type="SAM" id="Coils"/>
    </source>
</evidence>
<evidence type="ECO:0000313" key="3">
    <source>
        <dbReference type="EMBL" id="DAG05372.1"/>
    </source>
</evidence>
<sequence>MKIKRSVLIMFNLATILLLSIAVLDTQKNRKLYIDERARNSLLTMEINDRNNTIAELENKLKNFEGADSK</sequence>
<keyword evidence="1" id="KW-0175">Coiled coil</keyword>
<feature type="coiled-coil region" evidence="1">
    <location>
        <begin position="40"/>
        <end position="67"/>
    </location>
</feature>
<keyword evidence="2" id="KW-0812">Transmembrane</keyword>
<reference evidence="3" key="1">
    <citation type="journal article" date="2021" name="Proc. Natl. Acad. Sci. U.S.A.">
        <title>A Catalog of Tens of Thousands of Viruses from Human Metagenomes Reveals Hidden Associations with Chronic Diseases.</title>
        <authorList>
            <person name="Tisza M.J."/>
            <person name="Buck C.B."/>
        </authorList>
    </citation>
    <scope>NUCLEOTIDE SEQUENCE</scope>
    <source>
        <strain evidence="3">Ctai52</strain>
    </source>
</reference>
<evidence type="ECO:0000256" key="2">
    <source>
        <dbReference type="SAM" id="Phobius"/>
    </source>
</evidence>
<keyword evidence="2" id="KW-1133">Transmembrane helix</keyword>
<protein>
    <submittedName>
        <fullName evidence="3">Glycine rich protein family</fullName>
    </submittedName>
</protein>
<organism evidence="3">
    <name type="scientific">Myoviridae sp. ctai52</name>
    <dbReference type="NCBI Taxonomy" id="2825134"/>
    <lineage>
        <taxon>Viruses</taxon>
        <taxon>Duplodnaviria</taxon>
        <taxon>Heunggongvirae</taxon>
        <taxon>Uroviricota</taxon>
        <taxon>Caudoviricetes</taxon>
    </lineage>
</organism>
<proteinExistence type="predicted"/>
<dbReference type="EMBL" id="BK016258">
    <property type="protein sequence ID" value="DAG05372.1"/>
    <property type="molecule type" value="Genomic_DNA"/>
</dbReference>
<keyword evidence="2" id="KW-0472">Membrane</keyword>
<accession>A0A8S5VF72</accession>